<evidence type="ECO:0000259" key="17">
    <source>
        <dbReference type="PROSITE" id="PS50280"/>
    </source>
</evidence>
<dbReference type="GO" id="GO:0005694">
    <property type="term" value="C:chromosome"/>
    <property type="evidence" value="ECO:0007669"/>
    <property type="project" value="UniProtKB-SubCell"/>
</dbReference>
<keyword evidence="14" id="KW-0804">Transcription</keyword>
<evidence type="ECO:0000256" key="11">
    <source>
        <dbReference type="ARBA" id="ARBA00022853"/>
    </source>
</evidence>
<dbReference type="PANTHER" id="PTHR46024:SF1">
    <property type="entry name" value="HISTONE-LYSINE N-METHYLTRANSFERASE EGGLESS"/>
    <property type="match status" value="1"/>
</dbReference>
<dbReference type="GO" id="GO:0003677">
    <property type="term" value="F:DNA binding"/>
    <property type="evidence" value="ECO:0007669"/>
    <property type="project" value="InterPro"/>
</dbReference>
<feature type="compositionally biased region" description="Basic and acidic residues" evidence="16">
    <location>
        <begin position="670"/>
        <end position="685"/>
    </location>
</feature>
<evidence type="ECO:0000256" key="6">
    <source>
        <dbReference type="ARBA" id="ARBA00022679"/>
    </source>
</evidence>
<dbReference type="eggNOG" id="KOG1141">
    <property type="taxonomic scope" value="Eukaryota"/>
</dbReference>
<keyword evidence="15" id="KW-0539">Nucleus</keyword>
<evidence type="ECO:0000256" key="2">
    <source>
        <dbReference type="ARBA" id="ARBA00004286"/>
    </source>
</evidence>
<evidence type="ECO:0000259" key="20">
    <source>
        <dbReference type="PROSITE" id="PS50982"/>
    </source>
</evidence>
<dbReference type="InterPro" id="IPR007728">
    <property type="entry name" value="Pre-SET_dom"/>
</dbReference>
<sequence>NSYKVKFESSYRKSNPVKQVSGKQMAYVSPSPVRFPVGTRVIAVFQDNDWSKECYYSGVIAEPPKSMNKYRYLVFFDDGYAQYVTHEKILLVCESSRNVWDDIHPDSREFIRKYLEQYPERPMVKLQQGQIVKTEWNGKWWIARVVEVDGSLVKMHFDADGRTEWIYRGSTRLGPLYAELAHAAARKEQGTFSRHRGLGVASLKKVMGNRLNMPYVEYTRGTDGEEMKREDSGEILVNCKNYCNSLIFEILDGHGQSSETVPSRAVAKKSTTRRPDSNVDRMQDQQQVYPGVVEKSPQQPQGRVEPKKFEPHQCGPNCLNGTWYDPWAMKGENPLVIPMLCAWERQLNRCRGKRMVMYKAPCGRRLRNMEELHRYLRLTKSNMAVDLFDFDFWVHSFAEFVLERGFSNIKDLSYGSEHVAVPCVNCVDHSMPDYVTYSTKREPTDGVDLNLDPEFLIGCECTDDCQDRDKCACWQLTIQGTAYGPGGVVDPTVGYFYRRLPEPVMTGIYECNSRCKCSRTCLNRVAQQPLQLKLQVFKTENRGWGIRCLNDIPQGGFICIYAGRLLTEQGANEEGKNYGDEYLAELDYIEVVEKLKEGYESDVVQDDSDSPSEEKRGNEARSKEEGETSQDARDSDEEFQPAPWEKDKGNPLPEQSSIRTRLRNRNSRHGSFDNKASSEDRDSRKKASQSLSSIDHMYSDDEDSQLLRLPSRFAVVSEPKESDKSKRPRNQSVREFFGNEEYCYIMDAKNNGNIGRYLNHSCSPNVFVQNVFVDTHDLRFPWVAFFALTYIHAGTELTWDYNYDVGSVPGKVLHCYCGSNDCRGRLL</sequence>
<dbReference type="GO" id="GO:0046974">
    <property type="term" value="F:histone H3K9 methyltransferase activity"/>
    <property type="evidence" value="ECO:0007669"/>
    <property type="project" value="TreeGrafter"/>
</dbReference>
<gene>
    <name evidence="21" type="ORF">L798_15151</name>
</gene>
<evidence type="ECO:0000256" key="9">
    <source>
        <dbReference type="ARBA" id="ARBA00022737"/>
    </source>
</evidence>
<keyword evidence="13" id="KW-0175">Coiled coil</keyword>
<keyword evidence="12" id="KW-0805">Transcription regulation</keyword>
<dbReference type="GO" id="GO:0070828">
    <property type="term" value="P:heterochromatin organization"/>
    <property type="evidence" value="ECO:0007669"/>
    <property type="project" value="TreeGrafter"/>
</dbReference>
<evidence type="ECO:0000256" key="8">
    <source>
        <dbReference type="ARBA" id="ARBA00022723"/>
    </source>
</evidence>
<feature type="domain" description="Pre-SET" evidence="18">
    <location>
        <begin position="457"/>
        <end position="529"/>
    </location>
</feature>
<evidence type="ECO:0000256" key="15">
    <source>
        <dbReference type="ARBA" id="ARBA00023242"/>
    </source>
</evidence>
<dbReference type="SUPFAM" id="SSF54171">
    <property type="entry name" value="DNA-binding domain"/>
    <property type="match status" value="1"/>
</dbReference>
<proteinExistence type="predicted"/>
<dbReference type="Pfam" id="PF18359">
    <property type="entry name" value="Tudor_5"/>
    <property type="match status" value="1"/>
</dbReference>
<dbReference type="Gene3D" id="2.30.30.140">
    <property type="match status" value="2"/>
</dbReference>
<feature type="compositionally biased region" description="Basic and acidic residues" evidence="16">
    <location>
        <begin position="612"/>
        <end position="633"/>
    </location>
</feature>
<dbReference type="Gene3D" id="2.170.270.10">
    <property type="entry name" value="SET domain"/>
    <property type="match status" value="2"/>
</dbReference>
<dbReference type="SMART" id="SM00333">
    <property type="entry name" value="TUDOR"/>
    <property type="match status" value="2"/>
</dbReference>
<dbReference type="GO" id="GO:0008270">
    <property type="term" value="F:zinc ion binding"/>
    <property type="evidence" value="ECO:0007669"/>
    <property type="project" value="InterPro"/>
</dbReference>
<dbReference type="PROSITE" id="PS50867">
    <property type="entry name" value="PRE_SET"/>
    <property type="match status" value="1"/>
</dbReference>
<protein>
    <submittedName>
        <fullName evidence="21">Histone-lysine N-methyltransferase eggless</fullName>
    </submittedName>
</protein>
<feature type="compositionally biased region" description="Basic and acidic residues" evidence="16">
    <location>
        <begin position="273"/>
        <end position="283"/>
    </location>
</feature>
<dbReference type="InterPro" id="IPR047232">
    <property type="entry name" value="SETDB1/2-like_MBD"/>
</dbReference>
<evidence type="ECO:0000256" key="5">
    <source>
        <dbReference type="ARBA" id="ARBA00022603"/>
    </source>
</evidence>
<dbReference type="InParanoid" id="A0A067QY42"/>
<dbReference type="InterPro" id="IPR051516">
    <property type="entry name" value="SETDB_methyltransferase"/>
</dbReference>
<feature type="domain" description="Post-SET" evidence="19">
    <location>
        <begin position="811"/>
        <end position="827"/>
    </location>
</feature>
<feature type="region of interest" description="Disordered" evidence="16">
    <location>
        <begin position="599"/>
        <end position="701"/>
    </location>
</feature>
<dbReference type="FunCoup" id="A0A067QY42">
    <property type="interactions" value="1470"/>
</dbReference>
<keyword evidence="22" id="KW-1185">Reference proteome</keyword>
<evidence type="ECO:0000256" key="1">
    <source>
        <dbReference type="ARBA" id="ARBA00004123"/>
    </source>
</evidence>
<keyword evidence="3" id="KW-0158">Chromosome</keyword>
<feature type="domain" description="SET" evidence="17">
    <location>
        <begin position="532"/>
        <end position="802"/>
    </location>
</feature>
<dbReference type="InterPro" id="IPR041292">
    <property type="entry name" value="Tudor_4"/>
</dbReference>
<dbReference type="Pfam" id="PF18358">
    <property type="entry name" value="Tudor_4"/>
    <property type="match status" value="1"/>
</dbReference>
<dbReference type="GO" id="GO:0005634">
    <property type="term" value="C:nucleus"/>
    <property type="evidence" value="ECO:0007669"/>
    <property type="project" value="UniProtKB-SubCell"/>
</dbReference>
<dbReference type="EMBL" id="KK853121">
    <property type="protein sequence ID" value="KDR11107.1"/>
    <property type="molecule type" value="Genomic_DNA"/>
</dbReference>
<feature type="non-terminal residue" evidence="21">
    <location>
        <position position="1"/>
    </location>
</feature>
<evidence type="ECO:0000256" key="16">
    <source>
        <dbReference type="SAM" id="MobiDB-lite"/>
    </source>
</evidence>
<dbReference type="InterPro" id="IPR046341">
    <property type="entry name" value="SET_dom_sf"/>
</dbReference>
<keyword evidence="7" id="KW-0949">S-adenosyl-L-methionine</keyword>
<keyword evidence="6 21" id="KW-0808">Transferase</keyword>
<dbReference type="STRING" id="136037.A0A067QY42"/>
<dbReference type="Gene3D" id="3.30.890.10">
    <property type="entry name" value="Methyl-cpg-binding Protein 2, Chain A"/>
    <property type="match status" value="1"/>
</dbReference>
<dbReference type="SMART" id="SM00468">
    <property type="entry name" value="PreSET"/>
    <property type="match status" value="1"/>
</dbReference>
<dbReference type="InterPro" id="IPR016177">
    <property type="entry name" value="DNA-bd_dom_sf"/>
</dbReference>
<comment type="subcellular location">
    <subcellularLocation>
        <location evidence="2">Chromosome</location>
    </subcellularLocation>
    <subcellularLocation>
        <location evidence="1">Nucleus</location>
    </subcellularLocation>
</comment>
<dbReference type="OMA" id="LLCCDCE"/>
<keyword evidence="4" id="KW-0678">Repressor</keyword>
<keyword evidence="10" id="KW-0862">Zinc</keyword>
<dbReference type="CDD" id="cd21181">
    <property type="entry name" value="Tudor_SETDB1_rpt2"/>
    <property type="match status" value="1"/>
</dbReference>
<dbReference type="InterPro" id="IPR003616">
    <property type="entry name" value="Post-SET_dom"/>
</dbReference>
<dbReference type="GO" id="GO:0010629">
    <property type="term" value="P:negative regulation of gene expression"/>
    <property type="evidence" value="ECO:0007669"/>
    <property type="project" value="TreeGrafter"/>
</dbReference>
<evidence type="ECO:0000256" key="3">
    <source>
        <dbReference type="ARBA" id="ARBA00022454"/>
    </source>
</evidence>
<dbReference type="SUPFAM" id="SSF82199">
    <property type="entry name" value="SET domain"/>
    <property type="match status" value="1"/>
</dbReference>
<dbReference type="PROSITE" id="PS50868">
    <property type="entry name" value="POST_SET"/>
    <property type="match status" value="1"/>
</dbReference>
<keyword evidence="8" id="KW-0479">Metal-binding</keyword>
<keyword evidence="11" id="KW-0156">Chromatin regulator</keyword>
<dbReference type="Pfam" id="PF05033">
    <property type="entry name" value="Pre-SET"/>
    <property type="match status" value="1"/>
</dbReference>
<dbReference type="SUPFAM" id="SSF63748">
    <property type="entry name" value="Tudor/PWWP/MBT"/>
    <property type="match status" value="1"/>
</dbReference>
<evidence type="ECO:0000256" key="13">
    <source>
        <dbReference type="ARBA" id="ARBA00023054"/>
    </source>
</evidence>
<organism evidence="21 22">
    <name type="scientific">Zootermopsis nevadensis</name>
    <name type="common">Dampwood termite</name>
    <dbReference type="NCBI Taxonomy" id="136037"/>
    <lineage>
        <taxon>Eukaryota</taxon>
        <taxon>Metazoa</taxon>
        <taxon>Ecdysozoa</taxon>
        <taxon>Arthropoda</taxon>
        <taxon>Hexapoda</taxon>
        <taxon>Insecta</taxon>
        <taxon>Pterygota</taxon>
        <taxon>Neoptera</taxon>
        <taxon>Polyneoptera</taxon>
        <taxon>Dictyoptera</taxon>
        <taxon>Blattodea</taxon>
        <taxon>Blattoidea</taxon>
        <taxon>Termitoidae</taxon>
        <taxon>Termopsidae</taxon>
        <taxon>Zootermopsis</taxon>
    </lineage>
</organism>
<dbReference type="PANTHER" id="PTHR46024">
    <property type="entry name" value="HISTONE-LYSINE N-METHYLTRANSFERASE EGGLESS"/>
    <property type="match status" value="1"/>
</dbReference>
<accession>A0A067QY42</accession>
<dbReference type="InterPro" id="IPR041291">
    <property type="entry name" value="TUDOR_5"/>
</dbReference>
<name>A0A067QY42_ZOONE</name>
<evidence type="ECO:0000256" key="12">
    <source>
        <dbReference type="ARBA" id="ARBA00023015"/>
    </source>
</evidence>
<dbReference type="PROSITE" id="PS50982">
    <property type="entry name" value="MBD"/>
    <property type="match status" value="1"/>
</dbReference>
<dbReference type="InterPro" id="IPR002999">
    <property type="entry name" value="Tudor"/>
</dbReference>
<dbReference type="InterPro" id="IPR001739">
    <property type="entry name" value="Methyl_CpG_DNA-bd"/>
</dbReference>
<dbReference type="PROSITE" id="PS50280">
    <property type="entry name" value="SET"/>
    <property type="match status" value="1"/>
</dbReference>
<reference evidence="21 22" key="1">
    <citation type="journal article" date="2014" name="Nat. Commun.">
        <title>Molecular traces of alternative social organization in a termite genome.</title>
        <authorList>
            <person name="Terrapon N."/>
            <person name="Li C."/>
            <person name="Robertson H.M."/>
            <person name="Ji L."/>
            <person name="Meng X."/>
            <person name="Booth W."/>
            <person name="Chen Z."/>
            <person name="Childers C.P."/>
            <person name="Glastad K.M."/>
            <person name="Gokhale K."/>
            <person name="Gowin J."/>
            <person name="Gronenberg W."/>
            <person name="Hermansen R.A."/>
            <person name="Hu H."/>
            <person name="Hunt B.G."/>
            <person name="Huylmans A.K."/>
            <person name="Khalil S.M."/>
            <person name="Mitchell R.D."/>
            <person name="Munoz-Torres M.C."/>
            <person name="Mustard J.A."/>
            <person name="Pan H."/>
            <person name="Reese J.T."/>
            <person name="Scharf M.E."/>
            <person name="Sun F."/>
            <person name="Vogel H."/>
            <person name="Xiao J."/>
            <person name="Yang W."/>
            <person name="Yang Z."/>
            <person name="Yang Z."/>
            <person name="Zhou J."/>
            <person name="Zhu J."/>
            <person name="Brent C.S."/>
            <person name="Elsik C.G."/>
            <person name="Goodisman M.A."/>
            <person name="Liberles D.A."/>
            <person name="Roe R.M."/>
            <person name="Vargo E.L."/>
            <person name="Vilcinskas A."/>
            <person name="Wang J."/>
            <person name="Bornberg-Bauer E."/>
            <person name="Korb J."/>
            <person name="Zhang G."/>
            <person name="Liebig J."/>
        </authorList>
    </citation>
    <scope>NUCLEOTIDE SEQUENCE [LARGE SCALE GENOMIC DNA]</scope>
    <source>
        <tissue evidence="21">Whole organism</tissue>
    </source>
</reference>
<dbReference type="CDD" id="cd20382">
    <property type="entry name" value="Tudor_SETDB1_rpt1"/>
    <property type="match status" value="1"/>
</dbReference>
<evidence type="ECO:0000256" key="10">
    <source>
        <dbReference type="ARBA" id="ARBA00022833"/>
    </source>
</evidence>
<feature type="domain" description="MBD" evidence="20">
    <location>
        <begin position="329"/>
        <end position="397"/>
    </location>
</feature>
<evidence type="ECO:0000256" key="14">
    <source>
        <dbReference type="ARBA" id="ARBA00023163"/>
    </source>
</evidence>
<dbReference type="Proteomes" id="UP000027135">
    <property type="component" value="Unassembled WGS sequence"/>
</dbReference>
<keyword evidence="5 21" id="KW-0489">Methyltransferase</keyword>
<dbReference type="AlphaFoldDB" id="A0A067QY42"/>
<evidence type="ECO:0000256" key="7">
    <source>
        <dbReference type="ARBA" id="ARBA00022691"/>
    </source>
</evidence>
<dbReference type="Pfam" id="PF00856">
    <property type="entry name" value="SET"/>
    <property type="match status" value="1"/>
</dbReference>
<evidence type="ECO:0000259" key="18">
    <source>
        <dbReference type="PROSITE" id="PS50867"/>
    </source>
</evidence>
<dbReference type="SMART" id="SM00317">
    <property type="entry name" value="SET"/>
    <property type="match status" value="1"/>
</dbReference>
<dbReference type="InterPro" id="IPR001214">
    <property type="entry name" value="SET_dom"/>
</dbReference>
<dbReference type="Pfam" id="PF01429">
    <property type="entry name" value="MBD"/>
    <property type="match status" value="1"/>
</dbReference>
<keyword evidence="9" id="KW-0677">Repeat</keyword>
<dbReference type="CDD" id="cd01395">
    <property type="entry name" value="HMT_MBD"/>
    <property type="match status" value="1"/>
</dbReference>
<evidence type="ECO:0000259" key="19">
    <source>
        <dbReference type="PROSITE" id="PS50868"/>
    </source>
</evidence>
<dbReference type="CDD" id="cd10517">
    <property type="entry name" value="SET_SETDB1"/>
    <property type="match status" value="1"/>
</dbReference>
<evidence type="ECO:0000313" key="21">
    <source>
        <dbReference type="EMBL" id="KDR11107.1"/>
    </source>
</evidence>
<evidence type="ECO:0000313" key="22">
    <source>
        <dbReference type="Proteomes" id="UP000027135"/>
    </source>
</evidence>
<dbReference type="GO" id="GO:0032259">
    <property type="term" value="P:methylation"/>
    <property type="evidence" value="ECO:0007669"/>
    <property type="project" value="UniProtKB-KW"/>
</dbReference>
<feature type="region of interest" description="Disordered" evidence="16">
    <location>
        <begin position="256"/>
        <end position="284"/>
    </location>
</feature>
<evidence type="ECO:0000256" key="4">
    <source>
        <dbReference type="ARBA" id="ARBA00022491"/>
    </source>
</evidence>
<dbReference type="SMART" id="SM00391">
    <property type="entry name" value="MBD"/>
    <property type="match status" value="1"/>
</dbReference>